<feature type="transmembrane region" description="Helical" evidence="2">
    <location>
        <begin position="81"/>
        <end position="101"/>
    </location>
</feature>
<evidence type="ECO:0000256" key="2">
    <source>
        <dbReference type="SAM" id="Phobius"/>
    </source>
</evidence>
<proteinExistence type="predicted"/>
<gene>
    <name evidence="3" type="ORF">MNBD_ALPHA06-1950</name>
</gene>
<feature type="compositionally biased region" description="Polar residues" evidence="1">
    <location>
        <begin position="51"/>
        <end position="61"/>
    </location>
</feature>
<sequence length="109" mass="11721">MRLGKTLDSVIVAERRFDPLLPVSNTVFLLSLRGRWARTRSEGGAHVKNSMIVSVSSKKNPPSTPSGHLPRKQGRTKGRGINVVAVSGFALLVAYAMGKYIGMMLVGGN</sequence>
<evidence type="ECO:0000313" key="3">
    <source>
        <dbReference type="EMBL" id="VAV91460.1"/>
    </source>
</evidence>
<protein>
    <submittedName>
        <fullName evidence="3">Uncharacterized protein</fullName>
    </submittedName>
</protein>
<name>A0A3B0RES4_9ZZZZ</name>
<dbReference type="AlphaFoldDB" id="A0A3B0RES4"/>
<dbReference type="EMBL" id="UOEE01000126">
    <property type="protein sequence ID" value="VAV91460.1"/>
    <property type="molecule type" value="Genomic_DNA"/>
</dbReference>
<keyword evidence="2" id="KW-0472">Membrane</keyword>
<organism evidence="3">
    <name type="scientific">hydrothermal vent metagenome</name>
    <dbReference type="NCBI Taxonomy" id="652676"/>
    <lineage>
        <taxon>unclassified sequences</taxon>
        <taxon>metagenomes</taxon>
        <taxon>ecological metagenomes</taxon>
    </lineage>
</organism>
<feature type="region of interest" description="Disordered" evidence="1">
    <location>
        <begin position="48"/>
        <end position="77"/>
    </location>
</feature>
<keyword evidence="2" id="KW-1133">Transmembrane helix</keyword>
<reference evidence="3" key="1">
    <citation type="submission" date="2018-06" db="EMBL/GenBank/DDBJ databases">
        <authorList>
            <person name="Zhirakovskaya E."/>
        </authorList>
    </citation>
    <scope>NUCLEOTIDE SEQUENCE</scope>
</reference>
<accession>A0A3B0RES4</accession>
<evidence type="ECO:0000256" key="1">
    <source>
        <dbReference type="SAM" id="MobiDB-lite"/>
    </source>
</evidence>
<keyword evidence="2" id="KW-0812">Transmembrane</keyword>